<feature type="compositionally biased region" description="Polar residues" evidence="1">
    <location>
        <begin position="1"/>
        <end position="13"/>
    </location>
</feature>
<dbReference type="eggNOG" id="ENOG502SDJU">
    <property type="taxonomic scope" value="Eukaryota"/>
</dbReference>
<dbReference type="STRING" id="1097556.R4XFD6"/>
<gene>
    <name evidence="2" type="ORF">TAPDE_001991</name>
</gene>
<dbReference type="InterPro" id="IPR038886">
    <property type="entry name" value="E3_SLX5/Rfp1"/>
</dbReference>
<protein>
    <submittedName>
        <fullName evidence="2">RING finger protein mug140</fullName>
    </submittedName>
</protein>
<accession>R4XFD6</accession>
<dbReference type="AlphaFoldDB" id="R4XFD6"/>
<organism evidence="2 3">
    <name type="scientific">Taphrina deformans (strain PYCC 5710 / ATCC 11124 / CBS 356.35 / IMI 108563 / JCM 9778 / NBRC 8474)</name>
    <name type="common">Peach leaf curl fungus</name>
    <name type="synonym">Lalaria deformans</name>
    <dbReference type="NCBI Taxonomy" id="1097556"/>
    <lineage>
        <taxon>Eukaryota</taxon>
        <taxon>Fungi</taxon>
        <taxon>Dikarya</taxon>
        <taxon>Ascomycota</taxon>
        <taxon>Taphrinomycotina</taxon>
        <taxon>Taphrinomycetes</taxon>
        <taxon>Taphrinales</taxon>
        <taxon>Taphrinaceae</taxon>
        <taxon>Taphrina</taxon>
    </lineage>
</organism>
<evidence type="ECO:0000313" key="2">
    <source>
        <dbReference type="EMBL" id="CCG82062.1"/>
    </source>
</evidence>
<dbReference type="OrthoDB" id="2398441at2759"/>
<dbReference type="GO" id="GO:0033768">
    <property type="term" value="C:SUMO-targeted ubiquitin ligase complex"/>
    <property type="evidence" value="ECO:0007669"/>
    <property type="project" value="TreeGrafter"/>
</dbReference>
<reference evidence="2 3" key="1">
    <citation type="journal article" date="2013" name="MBio">
        <title>Genome sequencing of the plant pathogen Taphrina deformans, the causal agent of peach leaf curl.</title>
        <authorList>
            <person name="Cisse O.H."/>
            <person name="Almeida J.M.G.C.F."/>
            <person name="Fonseca A."/>
            <person name="Kumar A.A."/>
            <person name="Salojaervi J."/>
            <person name="Overmyer K."/>
            <person name="Hauser P.M."/>
            <person name="Pagni M."/>
        </authorList>
    </citation>
    <scope>NUCLEOTIDE SEQUENCE [LARGE SCALE GENOMIC DNA]</scope>
    <source>
        <strain evidence="3">PYCC 5710 / ATCC 11124 / CBS 356.35 / IMI 108563 / JCM 9778 / NBRC 8474</strain>
    </source>
</reference>
<sequence length="232" mass="25494">MHRSNNPSNTNASDDAGTESAAWRQRRRDWLLETAQRRTRQRETRSGMTGETQTRSQAGSVPGIVGLVPEMIGSGVARFRAFIHGPNGGGPVRSAMGLPENFLPGSNISLVPHMNHFHAPDLNYAIYNEMFSGLQIPQPSALPKYEAPAPLKDPFTRTFTEQDMLICPGCRTELGGTGDEIRRKVWVSKCSHVYCGQCGSDIKKSAKKQGAICVAPDCTKKITKTKIFEAYI</sequence>
<feature type="region of interest" description="Disordered" evidence="1">
    <location>
        <begin position="1"/>
        <end position="62"/>
    </location>
</feature>
<feature type="compositionally biased region" description="Polar residues" evidence="1">
    <location>
        <begin position="46"/>
        <end position="59"/>
    </location>
</feature>
<proteinExistence type="predicted"/>
<name>R4XFD6_TAPDE</name>
<evidence type="ECO:0000256" key="1">
    <source>
        <dbReference type="SAM" id="MobiDB-lite"/>
    </source>
</evidence>
<evidence type="ECO:0000313" key="3">
    <source>
        <dbReference type="Proteomes" id="UP000013776"/>
    </source>
</evidence>
<comment type="caution">
    <text evidence="2">The sequence shown here is derived from an EMBL/GenBank/DDBJ whole genome shotgun (WGS) entry which is preliminary data.</text>
</comment>
<dbReference type="EMBL" id="CAHR02000069">
    <property type="protein sequence ID" value="CCG82062.1"/>
    <property type="molecule type" value="Genomic_DNA"/>
</dbReference>
<dbReference type="VEuPathDB" id="FungiDB:TAPDE_001991"/>
<dbReference type="Proteomes" id="UP000013776">
    <property type="component" value="Unassembled WGS sequence"/>
</dbReference>
<dbReference type="GO" id="GO:0004842">
    <property type="term" value="F:ubiquitin-protein transferase activity"/>
    <property type="evidence" value="ECO:0007669"/>
    <property type="project" value="TreeGrafter"/>
</dbReference>
<dbReference type="PANTHER" id="PTHR28042">
    <property type="entry name" value="E3 UBIQUITIN-PROTEIN LIGASE COMPLEX SLX5-SLX8 SUBUNIT SLX5"/>
    <property type="match status" value="1"/>
</dbReference>
<dbReference type="PANTHER" id="PTHR28042:SF1">
    <property type="entry name" value="E3 UBIQUITIN-PROTEIN LIGASE COMPLEX SLX5-SLX8 SUBUNIT SLX5"/>
    <property type="match status" value="1"/>
</dbReference>
<keyword evidence="3" id="KW-1185">Reference proteome</keyword>